<dbReference type="KEGG" id="smas:HUE87_10145"/>
<sequence>MSVNIEQMRLDEKKKSAVIAYILWWFLGFFGAHRFYMGKSNGATMLIISILSFLTMVIVVGWIGLLAMLVWWVLDAISLHKWVTTYNLELINNYEKATVSANN</sequence>
<proteinExistence type="predicted"/>
<dbReference type="EMBL" id="CP054493">
    <property type="protein sequence ID" value="QOY54229.1"/>
    <property type="molecule type" value="Genomic_DNA"/>
</dbReference>
<dbReference type="RefSeq" id="WP_194366275.1">
    <property type="nucleotide sequence ID" value="NZ_CP054493.1"/>
</dbReference>
<dbReference type="Pfam" id="PF05154">
    <property type="entry name" value="TM2"/>
    <property type="match status" value="1"/>
</dbReference>
<keyword evidence="8" id="KW-1185">Reference proteome</keyword>
<dbReference type="GO" id="GO:0016020">
    <property type="term" value="C:membrane"/>
    <property type="evidence" value="ECO:0007669"/>
    <property type="project" value="UniProtKB-SubCell"/>
</dbReference>
<keyword evidence="3 5" id="KW-1133">Transmembrane helix</keyword>
<keyword evidence="2 5" id="KW-0812">Transmembrane</keyword>
<comment type="subcellular location">
    <subcellularLocation>
        <location evidence="1">Membrane</location>
        <topology evidence="1">Multi-pass membrane protein</topology>
    </subcellularLocation>
</comment>
<dbReference type="Proteomes" id="UP000593836">
    <property type="component" value="Chromosome"/>
</dbReference>
<evidence type="ECO:0000256" key="3">
    <source>
        <dbReference type="ARBA" id="ARBA00022989"/>
    </source>
</evidence>
<organism evidence="7 8">
    <name type="scientific">Candidatus Sulfurimonas marisnigri</name>
    <dbReference type="NCBI Taxonomy" id="2740405"/>
    <lineage>
        <taxon>Bacteria</taxon>
        <taxon>Pseudomonadati</taxon>
        <taxon>Campylobacterota</taxon>
        <taxon>Epsilonproteobacteria</taxon>
        <taxon>Campylobacterales</taxon>
        <taxon>Sulfurimonadaceae</taxon>
        <taxon>Sulfurimonas</taxon>
    </lineage>
</organism>
<evidence type="ECO:0000313" key="8">
    <source>
        <dbReference type="Proteomes" id="UP000593836"/>
    </source>
</evidence>
<evidence type="ECO:0000256" key="5">
    <source>
        <dbReference type="SAM" id="Phobius"/>
    </source>
</evidence>
<dbReference type="AlphaFoldDB" id="A0A7S7M0Y2"/>
<feature type="transmembrane region" description="Helical" evidence="5">
    <location>
        <begin position="18"/>
        <end position="37"/>
    </location>
</feature>
<feature type="transmembrane region" description="Helical" evidence="5">
    <location>
        <begin position="43"/>
        <end position="74"/>
    </location>
</feature>
<evidence type="ECO:0000313" key="7">
    <source>
        <dbReference type="EMBL" id="QOY54229.1"/>
    </source>
</evidence>
<evidence type="ECO:0000256" key="2">
    <source>
        <dbReference type="ARBA" id="ARBA00022692"/>
    </source>
</evidence>
<dbReference type="InterPro" id="IPR007829">
    <property type="entry name" value="TM2"/>
</dbReference>
<feature type="domain" description="TM2" evidence="6">
    <location>
        <begin position="14"/>
        <end position="63"/>
    </location>
</feature>
<gene>
    <name evidence="7" type="ORF">HUE87_10145</name>
</gene>
<evidence type="ECO:0000256" key="4">
    <source>
        <dbReference type="ARBA" id="ARBA00023136"/>
    </source>
</evidence>
<evidence type="ECO:0000259" key="6">
    <source>
        <dbReference type="Pfam" id="PF05154"/>
    </source>
</evidence>
<protein>
    <submittedName>
        <fullName evidence="7">TM2 domain-containing protein</fullName>
    </submittedName>
</protein>
<accession>A0A7S7M0Y2</accession>
<evidence type="ECO:0000256" key="1">
    <source>
        <dbReference type="ARBA" id="ARBA00004141"/>
    </source>
</evidence>
<name>A0A7S7M0Y2_9BACT</name>
<reference evidence="7 8" key="1">
    <citation type="submission" date="2020-05" db="EMBL/GenBank/DDBJ databases">
        <title>Sulfurimonas marisnigri, sp. nov., and Sulfurimonas baltica, sp. nov., manganese oxide reducing chemolithoautotrophs of the class Epsilonproteobacteria isolated from the pelagic redoxclines of the Black and Baltic Seas and emended description of the genus Sulfurimonas.</title>
        <authorList>
            <person name="Henkel J.V."/>
            <person name="Laudan C."/>
            <person name="Werner J."/>
            <person name="Neu T."/>
            <person name="Plewe S."/>
            <person name="Sproer C."/>
            <person name="Bunk B."/>
            <person name="Schulz-Vogt H.N."/>
        </authorList>
    </citation>
    <scope>NUCLEOTIDE SEQUENCE [LARGE SCALE GENOMIC DNA]</scope>
    <source>
        <strain evidence="7 8">SoZ1</strain>
    </source>
</reference>
<keyword evidence="4 5" id="KW-0472">Membrane</keyword>